<dbReference type="InterPro" id="IPR055261">
    <property type="entry name" value="PI_transfer_N"/>
</dbReference>
<comment type="similarity">
    <text evidence="2">Belongs to the PtdIns transfer protein family. PI transfer class IIA subfamily.</text>
</comment>
<accession>A0A914C020</accession>
<feature type="compositionally biased region" description="Polar residues" evidence="6">
    <location>
        <begin position="465"/>
        <end position="477"/>
    </location>
</feature>
<dbReference type="SUPFAM" id="SSF56784">
    <property type="entry name" value="HAD-like"/>
    <property type="match status" value="1"/>
</dbReference>
<dbReference type="Pfam" id="PF24694">
    <property type="entry name" value="LNS2_PITM1-3"/>
    <property type="match status" value="1"/>
</dbReference>
<dbReference type="SUPFAM" id="SSF55961">
    <property type="entry name" value="Bet v1-like"/>
    <property type="match status" value="1"/>
</dbReference>
<evidence type="ECO:0000256" key="1">
    <source>
        <dbReference type="ARBA" id="ARBA00004184"/>
    </source>
</evidence>
<keyword evidence="8" id="KW-1185">Reference proteome</keyword>
<sequence length="1056" mass="118688">MLIKEYRILLPLSVEEYRVAQLYMIQKKSRLDSEGAGSGVEIITNRPYTDGPGGSGQYTYKIYHIADKIPTWIRAILPVSALQAHEEAWNAYPYTRTRYSCPLMDRFSVEVDTKYFNDPGTQENVFNLSEDELKNRVVDVMDFVKENVSSGDYSQEEDPKLYKSKKTGRGPLSDNWVEEYTQQGFPVMCAYKLCKVEFKYWGLQTRAERWIHDLALRGTMLRAHRQAWAWQDEWVGLTIQDIRRLEEDAALYLSKVMSNAQSVESVESDSSSDVFFDCYDFSPPHSHKPSLIRWSSELLIDRDENESPPLTPKPDPNASLLILVFHGDLYPESSPDSKMTDSNSLSSTLETLVMSHYPHLKNRVHVLRVTCGSELSSTVSSLNSICPSFGAHHPSLALLLTLNQSSFYEAVQGTINRANQIVNDFRNTDAGQSFTGEIFMVGDCIGGILMYEALIKPVNGHVPVSRNSSSISTQSKPTIPEGKEEDPSAWSVHDFPHLSDQNSPHFLNSEPSLFNNGHGQNGHIFHYNGPNKQYIRNLSAPPSATSIRKKFSTASMQSNDTLEMSSNNSTPSTLNFRPSSAFLLGCPLALVLMQRKLIGRDVDPLDCNQIFNLYYSLDPCGSRLEPVLNPQLAMLNPLPVPKYQRFPLGDGRHMSFDNALEASLLWGSRRIDHQLYCPTEMVALPSAALPNILHASYWESKDVGSFILRQFVRADESQTFAAFSTSAAATTPFKIEMPSLHWSRRRTRFKIANLSANHRANDIIVPEGSDQIIHARFCYGPMDLVALSREEILIFVCPFGGEWYQTGSEMTDTHGRLTVNLGKRLAIGIHKIKMIVAGDHSFLDMFITVVPPETRCVVFSIDGSLTGSVSVTGRDPRVRPGAVDVVRYWQQQGYLILYVTARPDMQQRVVGSWLAQHNFPHGLLFFTPSLSTDPLRQKTQYLRHLVDLGIKVQAAYGSTAGIDSDRIFSVAGGKRRGCVSLEDGYSQHLHDLHAGRLQVAQPVVHSQLILDNSYFTTLNKQHSRSFVQRTHSFTPRSGKYHEPVHKKCSQLSIAAK</sequence>
<reference evidence="9" key="1">
    <citation type="submission" date="2022-11" db="UniProtKB">
        <authorList>
            <consortium name="WormBaseParasite"/>
        </authorList>
    </citation>
    <scope>IDENTIFICATION</scope>
</reference>
<dbReference type="FunFam" id="3.30.530.20:FF:000001">
    <property type="entry name" value="Phosphatidylinositol transfer protein membrane associated 2"/>
    <property type="match status" value="1"/>
</dbReference>
<dbReference type="GO" id="GO:0005737">
    <property type="term" value="C:cytoplasm"/>
    <property type="evidence" value="ECO:0007669"/>
    <property type="project" value="TreeGrafter"/>
</dbReference>
<evidence type="ECO:0000256" key="6">
    <source>
        <dbReference type="SAM" id="MobiDB-lite"/>
    </source>
</evidence>
<dbReference type="InterPro" id="IPR031315">
    <property type="entry name" value="LNS2/PITP"/>
</dbReference>
<dbReference type="GO" id="GO:0031210">
    <property type="term" value="F:phosphatidylcholine binding"/>
    <property type="evidence" value="ECO:0007669"/>
    <property type="project" value="TreeGrafter"/>
</dbReference>
<dbReference type="WBParaSite" id="ACRNAN_Path_1366.g5362.t1">
    <property type="protein sequence ID" value="ACRNAN_Path_1366.g5362.t1"/>
    <property type="gene ID" value="ACRNAN_Path_1366.g5362"/>
</dbReference>
<dbReference type="InterPro" id="IPR001666">
    <property type="entry name" value="PI_transfer"/>
</dbReference>
<dbReference type="InterPro" id="IPR023214">
    <property type="entry name" value="HAD_sf"/>
</dbReference>
<dbReference type="PROSITE" id="PS51043">
    <property type="entry name" value="DDHD"/>
    <property type="match status" value="1"/>
</dbReference>
<dbReference type="AlphaFoldDB" id="A0A914C020"/>
<organism evidence="8 9">
    <name type="scientific">Acrobeloides nanus</name>
    <dbReference type="NCBI Taxonomy" id="290746"/>
    <lineage>
        <taxon>Eukaryota</taxon>
        <taxon>Metazoa</taxon>
        <taxon>Ecdysozoa</taxon>
        <taxon>Nematoda</taxon>
        <taxon>Chromadorea</taxon>
        <taxon>Rhabditida</taxon>
        <taxon>Tylenchina</taxon>
        <taxon>Cephalobomorpha</taxon>
        <taxon>Cephaloboidea</taxon>
        <taxon>Cephalobidae</taxon>
        <taxon>Acrobeloides</taxon>
    </lineage>
</organism>
<keyword evidence="5" id="KW-0106">Calcium</keyword>
<dbReference type="Gene3D" id="3.40.50.1000">
    <property type="entry name" value="HAD superfamily/HAD-like"/>
    <property type="match status" value="1"/>
</dbReference>
<feature type="domain" description="DDHD" evidence="7">
    <location>
        <begin position="574"/>
        <end position="713"/>
    </location>
</feature>
<dbReference type="Pfam" id="PF02121">
    <property type="entry name" value="IP_trans"/>
    <property type="match status" value="1"/>
</dbReference>
<dbReference type="PANTHER" id="PTHR10658:SF81">
    <property type="entry name" value="PROTEIN RETINAL DEGENERATION B"/>
    <property type="match status" value="1"/>
</dbReference>
<dbReference type="PANTHER" id="PTHR10658">
    <property type="entry name" value="PHOSPHATIDYLINOSITOL TRANSFER PROTEIN"/>
    <property type="match status" value="1"/>
</dbReference>
<proteinExistence type="inferred from homology"/>
<dbReference type="GO" id="GO:0008526">
    <property type="term" value="F:phosphatidylinositol transfer activity"/>
    <property type="evidence" value="ECO:0007669"/>
    <property type="project" value="TreeGrafter"/>
</dbReference>
<keyword evidence="4" id="KW-0597">Phosphoprotein</keyword>
<evidence type="ECO:0000313" key="8">
    <source>
        <dbReference type="Proteomes" id="UP000887540"/>
    </source>
</evidence>
<evidence type="ECO:0000256" key="2">
    <source>
        <dbReference type="ARBA" id="ARBA00010316"/>
    </source>
</evidence>
<dbReference type="InterPro" id="IPR004177">
    <property type="entry name" value="DDHD_dom"/>
</dbReference>
<name>A0A914C020_9BILA</name>
<dbReference type="Pfam" id="PF24695">
    <property type="entry name" value="PITM1-3"/>
    <property type="match status" value="1"/>
</dbReference>
<dbReference type="SMART" id="SM01127">
    <property type="entry name" value="DDHD"/>
    <property type="match status" value="1"/>
</dbReference>
<dbReference type="Proteomes" id="UP000887540">
    <property type="component" value="Unplaced"/>
</dbReference>
<keyword evidence="3" id="KW-0488">Methylation</keyword>
<evidence type="ECO:0000313" key="9">
    <source>
        <dbReference type="WBParaSite" id="ACRNAN_Path_1366.g5362.t1"/>
    </source>
</evidence>
<dbReference type="GO" id="GO:0008525">
    <property type="term" value="F:phosphatidylcholine transporter activity"/>
    <property type="evidence" value="ECO:0007669"/>
    <property type="project" value="TreeGrafter"/>
</dbReference>
<dbReference type="GO" id="GO:0046872">
    <property type="term" value="F:metal ion binding"/>
    <property type="evidence" value="ECO:0007669"/>
    <property type="project" value="InterPro"/>
</dbReference>
<dbReference type="SMART" id="SM00775">
    <property type="entry name" value="LNS2"/>
    <property type="match status" value="1"/>
</dbReference>
<evidence type="ECO:0000259" key="7">
    <source>
        <dbReference type="PROSITE" id="PS51043"/>
    </source>
</evidence>
<evidence type="ECO:0000256" key="5">
    <source>
        <dbReference type="ARBA" id="ARBA00022837"/>
    </source>
</evidence>
<evidence type="ECO:0000256" key="4">
    <source>
        <dbReference type="ARBA" id="ARBA00022553"/>
    </source>
</evidence>
<evidence type="ECO:0000256" key="3">
    <source>
        <dbReference type="ARBA" id="ARBA00022481"/>
    </source>
</evidence>
<dbReference type="InterPro" id="IPR023393">
    <property type="entry name" value="START-like_dom_sf"/>
</dbReference>
<dbReference type="PRINTS" id="PR00391">
    <property type="entry name" value="PITRANSFER"/>
</dbReference>
<dbReference type="Gene3D" id="3.30.530.20">
    <property type="match status" value="1"/>
</dbReference>
<dbReference type="Pfam" id="PF02862">
    <property type="entry name" value="DDHD"/>
    <property type="match status" value="1"/>
</dbReference>
<dbReference type="GO" id="GO:0035091">
    <property type="term" value="F:phosphatidylinositol binding"/>
    <property type="evidence" value="ECO:0007669"/>
    <property type="project" value="TreeGrafter"/>
</dbReference>
<protein>
    <submittedName>
        <fullName evidence="9">DDHD domain-containing protein</fullName>
    </submittedName>
</protein>
<dbReference type="GO" id="GO:0012505">
    <property type="term" value="C:endomembrane system"/>
    <property type="evidence" value="ECO:0007669"/>
    <property type="project" value="UniProtKB-SubCell"/>
</dbReference>
<comment type="subcellular location">
    <subcellularLocation>
        <location evidence="1">Endomembrane system</location>
        <topology evidence="1">Peripheral membrane protein</topology>
    </subcellularLocation>
</comment>
<dbReference type="InterPro" id="IPR036412">
    <property type="entry name" value="HAD-like_sf"/>
</dbReference>
<feature type="region of interest" description="Disordered" evidence="6">
    <location>
        <begin position="463"/>
        <end position="495"/>
    </location>
</feature>